<dbReference type="InterPro" id="IPR001387">
    <property type="entry name" value="Cro/C1-type_HTH"/>
</dbReference>
<dbReference type="SMART" id="SM00530">
    <property type="entry name" value="HTH_XRE"/>
    <property type="match status" value="1"/>
</dbReference>
<keyword evidence="6" id="KW-1185">Reference proteome</keyword>
<evidence type="ECO:0000256" key="1">
    <source>
        <dbReference type="ARBA" id="ARBA00022737"/>
    </source>
</evidence>
<organism evidence="5 6">
    <name type="scientific">Robertmurraya mangrovi</name>
    <dbReference type="NCBI Taxonomy" id="3098077"/>
    <lineage>
        <taxon>Bacteria</taxon>
        <taxon>Bacillati</taxon>
        <taxon>Bacillota</taxon>
        <taxon>Bacilli</taxon>
        <taxon>Bacillales</taxon>
        <taxon>Bacillaceae</taxon>
        <taxon>Robertmurraya</taxon>
    </lineage>
</organism>
<dbReference type="Pfam" id="PF13424">
    <property type="entry name" value="TPR_12"/>
    <property type="match status" value="1"/>
</dbReference>
<gene>
    <name evidence="5" type="ORF">SM124_09690</name>
</gene>
<dbReference type="InterPro" id="IPR019734">
    <property type="entry name" value="TPR_rpt"/>
</dbReference>
<dbReference type="Proteomes" id="UP001290455">
    <property type="component" value="Unassembled WGS sequence"/>
</dbReference>
<dbReference type="EMBL" id="JAXOFX010000005">
    <property type="protein sequence ID" value="MDZ5472017.1"/>
    <property type="molecule type" value="Genomic_DNA"/>
</dbReference>
<evidence type="ECO:0000256" key="3">
    <source>
        <dbReference type="PROSITE-ProRule" id="PRU00339"/>
    </source>
</evidence>
<protein>
    <submittedName>
        <fullName evidence="5">Tetratricopeptide repeat protein</fullName>
    </submittedName>
</protein>
<evidence type="ECO:0000259" key="4">
    <source>
        <dbReference type="PROSITE" id="PS50943"/>
    </source>
</evidence>
<dbReference type="PANTHER" id="PTHR45641:SF19">
    <property type="entry name" value="NEPHROCYSTIN-3"/>
    <property type="match status" value="1"/>
</dbReference>
<reference evidence="5 6" key="1">
    <citation type="submission" date="2023-11" db="EMBL/GenBank/DDBJ databases">
        <title>Bacillus jintuensis, isolated from a mudflat on the Beibu Gulf coast.</title>
        <authorList>
            <person name="Li M."/>
        </authorList>
    </citation>
    <scope>NUCLEOTIDE SEQUENCE [LARGE SCALE GENOMIC DNA]</scope>
    <source>
        <strain evidence="5 6">31A1R</strain>
    </source>
</reference>
<dbReference type="PROSITE" id="PS50943">
    <property type="entry name" value="HTH_CROC1"/>
    <property type="match status" value="1"/>
</dbReference>
<evidence type="ECO:0000313" key="5">
    <source>
        <dbReference type="EMBL" id="MDZ5472017.1"/>
    </source>
</evidence>
<dbReference type="PROSITE" id="PS50005">
    <property type="entry name" value="TPR"/>
    <property type="match status" value="2"/>
</dbReference>
<dbReference type="InterPro" id="IPR011990">
    <property type="entry name" value="TPR-like_helical_dom_sf"/>
</dbReference>
<proteinExistence type="predicted"/>
<evidence type="ECO:0000256" key="2">
    <source>
        <dbReference type="ARBA" id="ARBA00022803"/>
    </source>
</evidence>
<dbReference type="PANTHER" id="PTHR45641">
    <property type="entry name" value="TETRATRICOPEPTIDE REPEAT PROTEIN (AFU_ORTHOLOGUE AFUA_6G03870)"/>
    <property type="match status" value="1"/>
</dbReference>
<dbReference type="Gene3D" id="1.10.260.40">
    <property type="entry name" value="lambda repressor-like DNA-binding domains"/>
    <property type="match status" value="1"/>
</dbReference>
<dbReference type="CDD" id="cd00093">
    <property type="entry name" value="HTH_XRE"/>
    <property type="match status" value="1"/>
</dbReference>
<sequence length="406" mass="48152">MDYGPLIKFYRNQRGITQRELAEGICSISHLSKIENNTKDANEETIVLLLNRLDIDIKEVTEKEELIRTHLHQLNQMINFYQRQEVEQIMLELKEYEGIIPFTAFLYPYELTKFRYLLFSGKVQEADEQRDLLYKQKKLFSQRETYLFQYYNAVLYMLKGNHLKADKLLDSILLQINNDIASGEIIYYRALVKSLMGESGHAIHFGKMALQFYMNEHNFIRILHTLMLLGINYTESGIYEEALSCFQHLVRNAELLNEKGLLPQIYHNLGFLYSKMGKERESLHFFQKSLSMQSNINTHYLITLYDIGEVYYSLQEYEKARDSFEESLRIAKEIGMKKYEILAKYNLMSIEENEESIEYLITTVIPFLEGKNEHKDTLVIYYKLLSKHYKQLGMDKEALYYMNKLI</sequence>
<evidence type="ECO:0000313" key="6">
    <source>
        <dbReference type="Proteomes" id="UP001290455"/>
    </source>
</evidence>
<dbReference type="SMART" id="SM00028">
    <property type="entry name" value="TPR"/>
    <property type="match status" value="3"/>
</dbReference>
<keyword evidence="2 3" id="KW-0802">TPR repeat</keyword>
<dbReference type="Gene3D" id="1.25.40.10">
    <property type="entry name" value="Tetratricopeptide repeat domain"/>
    <property type="match status" value="1"/>
</dbReference>
<feature type="repeat" description="TPR" evidence="3">
    <location>
        <begin position="301"/>
        <end position="334"/>
    </location>
</feature>
<dbReference type="RefSeq" id="WP_322446321.1">
    <property type="nucleotide sequence ID" value="NZ_JAXOFX010000005.1"/>
</dbReference>
<keyword evidence="1" id="KW-0677">Repeat</keyword>
<dbReference type="SUPFAM" id="SSF47413">
    <property type="entry name" value="lambda repressor-like DNA-binding domains"/>
    <property type="match status" value="1"/>
</dbReference>
<dbReference type="SUPFAM" id="SSF48452">
    <property type="entry name" value="TPR-like"/>
    <property type="match status" value="2"/>
</dbReference>
<comment type="caution">
    <text evidence="5">The sequence shown here is derived from an EMBL/GenBank/DDBJ whole genome shotgun (WGS) entry which is preliminary data.</text>
</comment>
<accession>A0ABU5IY15</accession>
<name>A0ABU5IY15_9BACI</name>
<feature type="domain" description="HTH cro/C1-type" evidence="4">
    <location>
        <begin position="7"/>
        <end position="60"/>
    </location>
</feature>
<dbReference type="InterPro" id="IPR010982">
    <property type="entry name" value="Lambda_DNA-bd_dom_sf"/>
</dbReference>
<dbReference type="Pfam" id="PF01381">
    <property type="entry name" value="HTH_3"/>
    <property type="match status" value="1"/>
</dbReference>
<feature type="repeat" description="TPR" evidence="3">
    <location>
        <begin position="263"/>
        <end position="296"/>
    </location>
</feature>